<dbReference type="Pfam" id="PF02518">
    <property type="entry name" value="HATPase_c"/>
    <property type="match status" value="1"/>
</dbReference>
<evidence type="ECO:0000256" key="1">
    <source>
        <dbReference type="ARBA" id="ARBA00000085"/>
    </source>
</evidence>
<keyword evidence="7 13" id="KW-0812">Transmembrane</keyword>
<evidence type="ECO:0000256" key="6">
    <source>
        <dbReference type="ARBA" id="ARBA00022679"/>
    </source>
</evidence>
<dbReference type="Gene3D" id="6.10.340.10">
    <property type="match status" value="1"/>
</dbReference>
<keyword evidence="8" id="KW-0418">Kinase</keyword>
<dbReference type="PRINTS" id="PR00344">
    <property type="entry name" value="BCTRLSENSOR"/>
</dbReference>
<feature type="transmembrane region" description="Helical" evidence="13">
    <location>
        <begin position="354"/>
        <end position="374"/>
    </location>
</feature>
<dbReference type="InterPro" id="IPR036890">
    <property type="entry name" value="HATPase_C_sf"/>
</dbReference>
<dbReference type="EC" id="2.7.13.3" evidence="3"/>
<organism evidence="16 17">
    <name type="scientific">Stenomitos frigidus AS-A4</name>
    <dbReference type="NCBI Taxonomy" id="2933935"/>
    <lineage>
        <taxon>Bacteria</taxon>
        <taxon>Bacillati</taxon>
        <taxon>Cyanobacteriota</taxon>
        <taxon>Cyanophyceae</taxon>
        <taxon>Leptolyngbyales</taxon>
        <taxon>Leptolyngbyaceae</taxon>
        <taxon>Stenomitos</taxon>
    </lineage>
</organism>
<dbReference type="PROSITE" id="PS50109">
    <property type="entry name" value="HIS_KIN"/>
    <property type="match status" value="1"/>
</dbReference>
<evidence type="ECO:0000256" key="4">
    <source>
        <dbReference type="ARBA" id="ARBA00022475"/>
    </source>
</evidence>
<dbReference type="Pfam" id="PF00672">
    <property type="entry name" value="HAMP"/>
    <property type="match status" value="1"/>
</dbReference>
<keyword evidence="6" id="KW-0808">Transferase</keyword>
<gene>
    <name evidence="16" type="ORF">NDI38_25690</name>
</gene>
<dbReference type="Proteomes" id="UP001476950">
    <property type="component" value="Unassembled WGS sequence"/>
</dbReference>
<dbReference type="Pfam" id="PF02743">
    <property type="entry name" value="dCache_1"/>
    <property type="match status" value="1"/>
</dbReference>
<dbReference type="SUPFAM" id="SSF55874">
    <property type="entry name" value="ATPase domain of HSP90 chaperone/DNA topoisomerase II/histidine kinase"/>
    <property type="match status" value="1"/>
</dbReference>
<evidence type="ECO:0000256" key="3">
    <source>
        <dbReference type="ARBA" id="ARBA00012438"/>
    </source>
</evidence>
<accession>A0ABV0KRS5</accession>
<comment type="catalytic activity">
    <reaction evidence="1">
        <text>ATP + protein L-histidine = ADP + protein N-phospho-L-histidine.</text>
        <dbReference type="EC" id="2.7.13.3"/>
    </reaction>
</comment>
<evidence type="ECO:0000256" key="2">
    <source>
        <dbReference type="ARBA" id="ARBA00004651"/>
    </source>
</evidence>
<evidence type="ECO:0000313" key="16">
    <source>
        <dbReference type="EMBL" id="MEP1061768.1"/>
    </source>
</evidence>
<dbReference type="Gene3D" id="3.30.450.20">
    <property type="entry name" value="PAS domain"/>
    <property type="match status" value="1"/>
</dbReference>
<dbReference type="PANTHER" id="PTHR43065:SF50">
    <property type="entry name" value="HISTIDINE KINASE"/>
    <property type="match status" value="1"/>
</dbReference>
<evidence type="ECO:0000256" key="9">
    <source>
        <dbReference type="ARBA" id="ARBA00022989"/>
    </source>
</evidence>
<evidence type="ECO:0000256" key="10">
    <source>
        <dbReference type="ARBA" id="ARBA00023012"/>
    </source>
</evidence>
<comment type="caution">
    <text evidence="16">The sequence shown here is derived from an EMBL/GenBank/DDBJ whole genome shotgun (WGS) entry which is preliminary data.</text>
</comment>
<keyword evidence="17" id="KW-1185">Reference proteome</keyword>
<feature type="domain" description="HAMP" evidence="15">
    <location>
        <begin position="376"/>
        <end position="428"/>
    </location>
</feature>
<keyword evidence="12" id="KW-0175">Coiled coil</keyword>
<reference evidence="16 17" key="1">
    <citation type="submission" date="2022-04" db="EMBL/GenBank/DDBJ databases">
        <title>Positive selection, recombination, and allopatry shape intraspecific diversity of widespread and dominant cyanobacteria.</title>
        <authorList>
            <person name="Wei J."/>
            <person name="Shu W."/>
            <person name="Hu C."/>
        </authorList>
    </citation>
    <scope>NUCLEOTIDE SEQUENCE [LARGE SCALE GENOMIC DNA]</scope>
    <source>
        <strain evidence="16 17">AS-A4</strain>
    </source>
</reference>
<keyword evidence="4" id="KW-1003">Cell membrane</keyword>
<evidence type="ECO:0000259" key="14">
    <source>
        <dbReference type="PROSITE" id="PS50109"/>
    </source>
</evidence>
<name>A0ABV0KRS5_9CYAN</name>
<dbReference type="InterPro" id="IPR004358">
    <property type="entry name" value="Sig_transdc_His_kin-like_C"/>
</dbReference>
<dbReference type="SMART" id="SM00304">
    <property type="entry name" value="HAMP"/>
    <property type="match status" value="1"/>
</dbReference>
<evidence type="ECO:0000256" key="11">
    <source>
        <dbReference type="ARBA" id="ARBA00023136"/>
    </source>
</evidence>
<dbReference type="InterPro" id="IPR036097">
    <property type="entry name" value="HisK_dim/P_sf"/>
</dbReference>
<evidence type="ECO:0000256" key="5">
    <source>
        <dbReference type="ARBA" id="ARBA00022553"/>
    </source>
</evidence>
<protein>
    <recommendedName>
        <fullName evidence="3">histidine kinase</fullName>
        <ecNumber evidence="3">2.7.13.3</ecNumber>
    </recommendedName>
</protein>
<evidence type="ECO:0000256" key="8">
    <source>
        <dbReference type="ARBA" id="ARBA00022777"/>
    </source>
</evidence>
<dbReference type="PROSITE" id="PS50885">
    <property type="entry name" value="HAMP"/>
    <property type="match status" value="1"/>
</dbReference>
<evidence type="ECO:0000256" key="7">
    <source>
        <dbReference type="ARBA" id="ARBA00022692"/>
    </source>
</evidence>
<dbReference type="InterPro" id="IPR003594">
    <property type="entry name" value="HATPase_dom"/>
</dbReference>
<keyword evidence="16" id="KW-0547">Nucleotide-binding</keyword>
<keyword evidence="16" id="KW-0067">ATP-binding</keyword>
<keyword evidence="5" id="KW-0597">Phosphoprotein</keyword>
<dbReference type="InterPro" id="IPR033479">
    <property type="entry name" value="dCache_1"/>
</dbReference>
<feature type="domain" description="Histidine kinase" evidence="14">
    <location>
        <begin position="477"/>
        <end position="735"/>
    </location>
</feature>
<dbReference type="SUPFAM" id="SSF47384">
    <property type="entry name" value="Homodimeric domain of signal transducing histidine kinase"/>
    <property type="match status" value="1"/>
</dbReference>
<keyword evidence="9 13" id="KW-1133">Transmembrane helix</keyword>
<dbReference type="EMBL" id="JAMPLM010000043">
    <property type="protein sequence ID" value="MEP1061768.1"/>
    <property type="molecule type" value="Genomic_DNA"/>
</dbReference>
<comment type="subcellular location">
    <subcellularLocation>
        <location evidence="2">Cell membrane</location>
        <topology evidence="2">Multi-pass membrane protein</topology>
    </subcellularLocation>
</comment>
<dbReference type="InterPro" id="IPR005467">
    <property type="entry name" value="His_kinase_dom"/>
</dbReference>
<proteinExistence type="predicted"/>
<dbReference type="CDD" id="cd00082">
    <property type="entry name" value="HisKA"/>
    <property type="match status" value="1"/>
</dbReference>
<evidence type="ECO:0000313" key="17">
    <source>
        <dbReference type="Proteomes" id="UP001476950"/>
    </source>
</evidence>
<dbReference type="InterPro" id="IPR003660">
    <property type="entry name" value="HAMP_dom"/>
</dbReference>
<evidence type="ECO:0000256" key="12">
    <source>
        <dbReference type="SAM" id="Coils"/>
    </source>
</evidence>
<keyword evidence="10" id="KW-0902">Two-component regulatory system</keyword>
<dbReference type="CDD" id="cd12913">
    <property type="entry name" value="PDC1_MCP_like"/>
    <property type="match status" value="1"/>
</dbReference>
<evidence type="ECO:0000259" key="15">
    <source>
        <dbReference type="PROSITE" id="PS50885"/>
    </source>
</evidence>
<dbReference type="Gene3D" id="3.30.565.10">
    <property type="entry name" value="Histidine kinase-like ATPase, C-terminal domain"/>
    <property type="match status" value="1"/>
</dbReference>
<evidence type="ECO:0000256" key="13">
    <source>
        <dbReference type="SAM" id="Phobius"/>
    </source>
</evidence>
<feature type="coiled-coil region" evidence="12">
    <location>
        <begin position="427"/>
        <end position="461"/>
    </location>
</feature>
<dbReference type="SUPFAM" id="SSF158472">
    <property type="entry name" value="HAMP domain-like"/>
    <property type="match status" value="1"/>
</dbReference>
<sequence length="744" mass="83140">MRISVVFPTMKIHQPRKVSAFPLQIVLIVPFILQILGAVSLVGYLSFKNGQRAVNDLAEQLMARTSDVVDEHLKSYLEIPQTLNQINADAIRRGILEVGDRETVGKYLWDQIQAYDVTYIGIGLATGGGIAAASYDGKTITIDDWTTEPSKINTNYATDVQGNRTRVNATWDWDNLTEPWYTEPIAAGKPIWAKVTTSNLPTGPYIAASASRPIYDSQNRLLGMIAVDIHLLKLSDFLRNLDISQSGEVFIVERDGVLIANSSTEKPFVLIDEKTQRLRALDSPNLTIQAIAKHLLTSNKLQSITRSTDFQLEVQGERNFINVVPWRDEYGLDWLVVVSVPENTFMAQINANTYTTIALCFGALVIASLMGVLTSRWIARPILRLNWASESIASGNLDQTVETSSIRELNTLSNSFNHMAGQVRGSFAALENSKEELEDRVEERTAELKNTLKELQRTQSQVIQSEKMSSLGQLVAGIAHEINNPVNFIHGNLAHVQEYTENLLEFVQVLQQHDSNPSPEIQSIAEAIDLEFLQEDLPKMLASMKLGTDRIRQIVLSLRNFSRMAEAEFKAVDIHEGIDSTLMILQHRLKATSERPEIVLVKDYSVLPLVECYPGQLNQVFMNILVNSIDAIEESHTKRTDQTIKDHPNQITIRTLIVNAEWVEVGIADNGVGIPKEVQQQIFNPFFTTKPLGKGTGMGMSISYQIITEKHGGKLECFSISGEGTEFVIRIPLRQHVNPAKRLD</sequence>
<dbReference type="CDD" id="cd06225">
    <property type="entry name" value="HAMP"/>
    <property type="match status" value="1"/>
</dbReference>
<feature type="transmembrane region" description="Helical" evidence="13">
    <location>
        <begin position="21"/>
        <end position="47"/>
    </location>
</feature>
<dbReference type="SMART" id="SM00387">
    <property type="entry name" value="HATPase_c"/>
    <property type="match status" value="1"/>
</dbReference>
<dbReference type="InterPro" id="IPR003661">
    <property type="entry name" value="HisK_dim/P_dom"/>
</dbReference>
<keyword evidence="11 13" id="KW-0472">Membrane</keyword>
<dbReference type="Gene3D" id="1.10.287.130">
    <property type="match status" value="1"/>
</dbReference>
<dbReference type="PANTHER" id="PTHR43065">
    <property type="entry name" value="SENSOR HISTIDINE KINASE"/>
    <property type="match status" value="1"/>
</dbReference>
<dbReference type="GO" id="GO:0005524">
    <property type="term" value="F:ATP binding"/>
    <property type="evidence" value="ECO:0007669"/>
    <property type="project" value="UniProtKB-KW"/>
</dbReference>
<dbReference type="SMART" id="SM00388">
    <property type="entry name" value="HisKA"/>
    <property type="match status" value="1"/>
</dbReference>